<feature type="region of interest" description="Disordered" evidence="1">
    <location>
        <begin position="1"/>
        <end position="22"/>
    </location>
</feature>
<protein>
    <submittedName>
        <fullName evidence="2">Uncharacterized protein</fullName>
    </submittedName>
</protein>
<evidence type="ECO:0000313" key="2">
    <source>
        <dbReference type="EMBL" id="PNX77647.1"/>
    </source>
</evidence>
<dbReference type="Proteomes" id="UP000236291">
    <property type="component" value="Unassembled WGS sequence"/>
</dbReference>
<evidence type="ECO:0000313" key="3">
    <source>
        <dbReference type="Proteomes" id="UP000236291"/>
    </source>
</evidence>
<organism evidence="2 3">
    <name type="scientific">Trifolium pratense</name>
    <name type="common">Red clover</name>
    <dbReference type="NCBI Taxonomy" id="57577"/>
    <lineage>
        <taxon>Eukaryota</taxon>
        <taxon>Viridiplantae</taxon>
        <taxon>Streptophyta</taxon>
        <taxon>Embryophyta</taxon>
        <taxon>Tracheophyta</taxon>
        <taxon>Spermatophyta</taxon>
        <taxon>Magnoliopsida</taxon>
        <taxon>eudicotyledons</taxon>
        <taxon>Gunneridae</taxon>
        <taxon>Pentapetalae</taxon>
        <taxon>rosids</taxon>
        <taxon>fabids</taxon>
        <taxon>Fabales</taxon>
        <taxon>Fabaceae</taxon>
        <taxon>Papilionoideae</taxon>
        <taxon>50 kb inversion clade</taxon>
        <taxon>NPAAA clade</taxon>
        <taxon>Hologalegina</taxon>
        <taxon>IRL clade</taxon>
        <taxon>Trifolieae</taxon>
        <taxon>Trifolium</taxon>
    </lineage>
</organism>
<name>A0A2K3LGI3_TRIPR</name>
<reference evidence="2 3" key="2">
    <citation type="journal article" date="2017" name="Front. Plant Sci.">
        <title>Gene Classification and Mining of Molecular Markers Useful in Red Clover (Trifolium pratense) Breeding.</title>
        <authorList>
            <person name="Istvanek J."/>
            <person name="Dluhosova J."/>
            <person name="Dluhos P."/>
            <person name="Patkova L."/>
            <person name="Nedelnik J."/>
            <person name="Repkova J."/>
        </authorList>
    </citation>
    <scope>NUCLEOTIDE SEQUENCE [LARGE SCALE GENOMIC DNA]</scope>
    <source>
        <strain evidence="3">cv. Tatra</strain>
        <tissue evidence="2">Young leaves</tissue>
    </source>
</reference>
<proteinExistence type="predicted"/>
<sequence>MTNKGIGQRHLSSHSHRRNGPSFPFNSCSEVLFLLLSPSILLDSSYPSFIFSSWSMPVELQQRP</sequence>
<reference evidence="2 3" key="1">
    <citation type="journal article" date="2014" name="Am. J. Bot.">
        <title>Genome assembly and annotation for red clover (Trifolium pratense; Fabaceae).</title>
        <authorList>
            <person name="Istvanek J."/>
            <person name="Jaros M."/>
            <person name="Krenek A."/>
            <person name="Repkova J."/>
        </authorList>
    </citation>
    <scope>NUCLEOTIDE SEQUENCE [LARGE SCALE GENOMIC DNA]</scope>
    <source>
        <strain evidence="3">cv. Tatra</strain>
        <tissue evidence="2">Young leaves</tissue>
    </source>
</reference>
<accession>A0A2K3LGI3</accession>
<dbReference type="AlphaFoldDB" id="A0A2K3LGI3"/>
<evidence type="ECO:0000256" key="1">
    <source>
        <dbReference type="SAM" id="MobiDB-lite"/>
    </source>
</evidence>
<comment type="caution">
    <text evidence="2">The sequence shown here is derived from an EMBL/GenBank/DDBJ whole genome shotgun (WGS) entry which is preliminary data.</text>
</comment>
<dbReference type="EMBL" id="ASHM01032703">
    <property type="protein sequence ID" value="PNX77647.1"/>
    <property type="molecule type" value="Genomic_DNA"/>
</dbReference>
<gene>
    <name evidence="2" type="ORF">L195_g033616</name>
</gene>